<evidence type="ECO:0000256" key="1">
    <source>
        <dbReference type="SAM" id="SignalP"/>
    </source>
</evidence>
<proteinExistence type="predicted"/>
<evidence type="ECO:0000313" key="2">
    <source>
        <dbReference type="EMBL" id="RIX29113.1"/>
    </source>
</evidence>
<reference evidence="2 3" key="1">
    <citation type="submission" date="2018-09" db="EMBL/GenBank/DDBJ databases">
        <title>Sphingomonas sp. DAC4.</title>
        <authorList>
            <person name="Seo T."/>
        </authorList>
    </citation>
    <scope>NUCLEOTIDE SEQUENCE [LARGE SCALE GENOMIC DNA]</scope>
    <source>
        <strain evidence="2 3">DAC4</strain>
    </source>
</reference>
<feature type="signal peptide" evidence="1">
    <location>
        <begin position="1"/>
        <end position="21"/>
    </location>
</feature>
<dbReference type="Proteomes" id="UP000285023">
    <property type="component" value="Unassembled WGS sequence"/>
</dbReference>
<comment type="caution">
    <text evidence="2">The sequence shown here is derived from an EMBL/GenBank/DDBJ whole genome shotgun (WGS) entry which is preliminary data.</text>
</comment>
<keyword evidence="1" id="KW-0732">Signal</keyword>
<feature type="chain" id="PRO_5019409783" description="META domain-containing protein" evidence="1">
    <location>
        <begin position="22"/>
        <end position="163"/>
    </location>
</feature>
<gene>
    <name evidence="2" type="ORF">D3M59_07265</name>
</gene>
<dbReference type="OrthoDB" id="7574444at2"/>
<protein>
    <recommendedName>
        <fullName evidence="4">META domain-containing protein</fullName>
    </recommendedName>
</protein>
<dbReference type="EMBL" id="QXTF01000002">
    <property type="protein sequence ID" value="RIX29113.1"/>
    <property type="molecule type" value="Genomic_DNA"/>
</dbReference>
<organism evidence="2 3">
    <name type="scientific">Sphingomonas edaphi</name>
    <dbReference type="NCBI Taxonomy" id="2315689"/>
    <lineage>
        <taxon>Bacteria</taxon>
        <taxon>Pseudomonadati</taxon>
        <taxon>Pseudomonadota</taxon>
        <taxon>Alphaproteobacteria</taxon>
        <taxon>Sphingomonadales</taxon>
        <taxon>Sphingomonadaceae</taxon>
        <taxon>Sphingomonas</taxon>
    </lineage>
</organism>
<evidence type="ECO:0000313" key="3">
    <source>
        <dbReference type="Proteomes" id="UP000285023"/>
    </source>
</evidence>
<sequence length="163" mass="17559">MTRLVLLIPFALTACAGTRPAVPPPAPEVRPVVAQDNLQGRWTIAAVNGRTVDGPWILFGGEGLGTATDTGDSIVIESPQPPTRAYLGCNDLRLNGWVRNGDKLVLGTDHAMKSERGCEPATMALEVQVHAIIGKTMTMELTPPDRLRLINEIGTLDLLRENN</sequence>
<dbReference type="PROSITE" id="PS51257">
    <property type="entry name" value="PROKAR_LIPOPROTEIN"/>
    <property type="match status" value="1"/>
</dbReference>
<keyword evidence="3" id="KW-1185">Reference proteome</keyword>
<accession>A0A418PZS3</accession>
<dbReference type="AlphaFoldDB" id="A0A418PZS3"/>
<dbReference type="RefSeq" id="WP_119533001.1">
    <property type="nucleotide sequence ID" value="NZ_QXTF01000002.1"/>
</dbReference>
<name>A0A418PZS3_9SPHN</name>
<evidence type="ECO:0008006" key="4">
    <source>
        <dbReference type="Google" id="ProtNLM"/>
    </source>
</evidence>